<dbReference type="InterPro" id="IPR013538">
    <property type="entry name" value="ASHA1/2-like_C"/>
</dbReference>
<accession>A0A0Q0W888</accession>
<dbReference type="Gene3D" id="3.30.530.20">
    <property type="match status" value="1"/>
</dbReference>
<evidence type="ECO:0000313" key="3">
    <source>
        <dbReference type="EMBL" id="KQB40582.1"/>
    </source>
</evidence>
<feature type="domain" description="Activator of Hsp90 ATPase homologue 1/2-like C-terminal" evidence="2">
    <location>
        <begin position="11"/>
        <end position="116"/>
    </location>
</feature>
<dbReference type="Pfam" id="PF08327">
    <property type="entry name" value="AHSA1"/>
    <property type="match status" value="1"/>
</dbReference>
<gene>
    <name evidence="3" type="ORF">RC62_477</name>
</gene>
<dbReference type="AlphaFoldDB" id="A0A0Q0W888"/>
<organism evidence="3 4">
    <name type="scientific">Flavobacterium aquidurense</name>
    <dbReference type="NCBI Taxonomy" id="362413"/>
    <lineage>
        <taxon>Bacteria</taxon>
        <taxon>Pseudomonadati</taxon>
        <taxon>Bacteroidota</taxon>
        <taxon>Flavobacteriia</taxon>
        <taxon>Flavobacteriales</taxon>
        <taxon>Flavobacteriaceae</taxon>
        <taxon>Flavobacterium</taxon>
    </lineage>
</organism>
<dbReference type="OrthoDB" id="2355173at2"/>
<proteinExistence type="inferred from homology"/>
<evidence type="ECO:0000313" key="4">
    <source>
        <dbReference type="Proteomes" id="UP000050443"/>
    </source>
</evidence>
<dbReference type="PATRIC" id="fig|362413.3.peg.456"/>
<protein>
    <submittedName>
        <fullName evidence="3">Activator of Hsp90 ATPase-like protein</fullName>
    </submittedName>
</protein>
<dbReference type="InterPro" id="IPR023393">
    <property type="entry name" value="START-like_dom_sf"/>
</dbReference>
<evidence type="ECO:0000259" key="2">
    <source>
        <dbReference type="Pfam" id="PF08327"/>
    </source>
</evidence>
<dbReference type="EMBL" id="JRLF01000010">
    <property type="protein sequence ID" value="KQB40582.1"/>
    <property type="molecule type" value="Genomic_DNA"/>
</dbReference>
<dbReference type="Proteomes" id="UP000050443">
    <property type="component" value="Unassembled WGS sequence"/>
</dbReference>
<dbReference type="RefSeq" id="WP_055095099.1">
    <property type="nucleotide sequence ID" value="NZ_JRLF01000010.1"/>
</dbReference>
<name>A0A0Q0W888_9FLAO</name>
<evidence type="ECO:0000256" key="1">
    <source>
        <dbReference type="ARBA" id="ARBA00006817"/>
    </source>
</evidence>
<comment type="similarity">
    <text evidence="1">Belongs to the AHA1 family.</text>
</comment>
<comment type="caution">
    <text evidence="3">The sequence shown here is derived from an EMBL/GenBank/DDBJ whole genome shotgun (WGS) entry which is preliminary data.</text>
</comment>
<dbReference type="SUPFAM" id="SSF55961">
    <property type="entry name" value="Bet v1-like"/>
    <property type="match status" value="1"/>
</dbReference>
<sequence>METLEFKIRIKAPAEKVWSVLWNDESYRKWAAVFYEGSYAVSDWTEGGKIHFLGPNGGGMNSIIEKKIPNEYMAFKHLGEIKDFKELPVDQETEKWSGAMEIYRLTPDDEFTDLVVQVDVVEKFIVYFKDTFPKALEIVKELSENK</sequence>
<reference evidence="3 4" key="1">
    <citation type="submission" date="2014-09" db="EMBL/GenBank/DDBJ databases">
        <title>Genome sequence of Flavobacterium aquidurense RC62.</title>
        <authorList>
            <person name="Kim J.F."/>
            <person name="Kwak M.-J."/>
        </authorList>
    </citation>
    <scope>NUCLEOTIDE SEQUENCE [LARGE SCALE GENOMIC DNA]</scope>
    <source>
        <strain evidence="3 4">RC62</strain>
    </source>
</reference>
<dbReference type="STRING" id="362413.RC62_477"/>